<dbReference type="InterPro" id="IPR027417">
    <property type="entry name" value="P-loop_NTPase"/>
</dbReference>
<dbReference type="GO" id="GO:0008408">
    <property type="term" value="F:3'-5' exonuclease activity"/>
    <property type="evidence" value="ECO:0007669"/>
    <property type="project" value="InterPro"/>
</dbReference>
<dbReference type="GO" id="GO:0009360">
    <property type="term" value="C:DNA polymerase III complex"/>
    <property type="evidence" value="ECO:0007669"/>
    <property type="project" value="InterPro"/>
</dbReference>
<keyword evidence="4 9" id="KW-0548">Nucleotidyltransferase</keyword>
<feature type="domain" description="DNA polymerase III delta subunit C-terminal" evidence="8">
    <location>
        <begin position="208"/>
        <end position="322"/>
    </location>
</feature>
<dbReference type="Pfam" id="PF09115">
    <property type="entry name" value="DNApol3-delta_C"/>
    <property type="match status" value="1"/>
</dbReference>
<dbReference type="RefSeq" id="WP_115316203.1">
    <property type="nucleotide sequence ID" value="NZ_LWIF01000001.1"/>
</dbReference>
<evidence type="ECO:0000256" key="7">
    <source>
        <dbReference type="ARBA" id="ARBA00049244"/>
    </source>
</evidence>
<dbReference type="EMBL" id="UGTA01000001">
    <property type="protein sequence ID" value="SUB59748.1"/>
    <property type="molecule type" value="Genomic_DNA"/>
</dbReference>
<dbReference type="Pfam" id="PF13177">
    <property type="entry name" value="DNA_pol3_delta2"/>
    <property type="match status" value="1"/>
</dbReference>
<keyword evidence="3 9" id="KW-0808">Transferase</keyword>
<evidence type="ECO:0000256" key="6">
    <source>
        <dbReference type="ARBA" id="ARBA00022932"/>
    </source>
</evidence>
<keyword evidence="5" id="KW-0235">DNA replication</keyword>
<dbReference type="AlphaFoldDB" id="A0A379CC74"/>
<dbReference type="PANTHER" id="PTHR11669:SF8">
    <property type="entry name" value="DNA POLYMERASE III SUBUNIT DELTA"/>
    <property type="match status" value="1"/>
</dbReference>
<protein>
    <recommendedName>
        <fullName evidence="2">DNA polymerase III subunit delta'</fullName>
        <ecNumber evidence="1">2.7.7.7</ecNumber>
    </recommendedName>
</protein>
<reference evidence="9 10" key="1">
    <citation type="submission" date="2018-06" db="EMBL/GenBank/DDBJ databases">
        <authorList>
            <consortium name="Pathogen Informatics"/>
            <person name="Doyle S."/>
        </authorList>
    </citation>
    <scope>NUCLEOTIDE SEQUENCE [LARGE SCALE GENOMIC DNA]</scope>
    <source>
        <strain evidence="9 10">NCTC12872</strain>
    </source>
</reference>
<dbReference type="InterPro" id="IPR004622">
    <property type="entry name" value="DNA_pol_HolB"/>
</dbReference>
<organism evidence="9 10">
    <name type="scientific">Phocoenobacter uteri</name>
    <dbReference type="NCBI Taxonomy" id="146806"/>
    <lineage>
        <taxon>Bacteria</taxon>
        <taxon>Pseudomonadati</taxon>
        <taxon>Pseudomonadota</taxon>
        <taxon>Gammaproteobacteria</taxon>
        <taxon>Pasteurellales</taxon>
        <taxon>Pasteurellaceae</taxon>
        <taxon>Phocoenobacter</taxon>
    </lineage>
</organism>
<dbReference type="GO" id="GO:0006261">
    <property type="term" value="P:DNA-templated DNA replication"/>
    <property type="evidence" value="ECO:0007669"/>
    <property type="project" value="TreeGrafter"/>
</dbReference>
<evidence type="ECO:0000259" key="8">
    <source>
        <dbReference type="Pfam" id="PF09115"/>
    </source>
</evidence>
<name>A0A379CC74_9PAST</name>
<gene>
    <name evidence="9" type="primary">holB</name>
    <name evidence="9" type="ORF">NCTC12872_01793</name>
</gene>
<dbReference type="NCBIfam" id="NF005362">
    <property type="entry name" value="PRK06871.1"/>
    <property type="match status" value="1"/>
</dbReference>
<dbReference type="Gene3D" id="1.20.272.10">
    <property type="match status" value="1"/>
</dbReference>
<dbReference type="InterPro" id="IPR015199">
    <property type="entry name" value="DNA_pol_III_delta_C"/>
</dbReference>
<dbReference type="PANTHER" id="PTHR11669">
    <property type="entry name" value="REPLICATION FACTOR C / DNA POLYMERASE III GAMMA-TAU SUBUNIT"/>
    <property type="match status" value="1"/>
</dbReference>
<evidence type="ECO:0000313" key="9">
    <source>
        <dbReference type="EMBL" id="SUB59748.1"/>
    </source>
</evidence>
<dbReference type="Gene3D" id="3.40.50.300">
    <property type="entry name" value="P-loop containing nucleotide triphosphate hydrolases"/>
    <property type="match status" value="1"/>
</dbReference>
<dbReference type="EC" id="2.7.7.7" evidence="1"/>
<dbReference type="GO" id="GO:0003887">
    <property type="term" value="F:DNA-directed DNA polymerase activity"/>
    <property type="evidence" value="ECO:0007669"/>
    <property type="project" value="UniProtKB-KW"/>
</dbReference>
<evidence type="ECO:0000256" key="1">
    <source>
        <dbReference type="ARBA" id="ARBA00012417"/>
    </source>
</evidence>
<evidence type="ECO:0000256" key="3">
    <source>
        <dbReference type="ARBA" id="ARBA00022679"/>
    </source>
</evidence>
<comment type="catalytic activity">
    <reaction evidence="7">
        <text>DNA(n) + a 2'-deoxyribonucleoside 5'-triphosphate = DNA(n+1) + diphosphate</text>
        <dbReference type="Rhea" id="RHEA:22508"/>
        <dbReference type="Rhea" id="RHEA-COMP:17339"/>
        <dbReference type="Rhea" id="RHEA-COMP:17340"/>
        <dbReference type="ChEBI" id="CHEBI:33019"/>
        <dbReference type="ChEBI" id="CHEBI:61560"/>
        <dbReference type="ChEBI" id="CHEBI:173112"/>
        <dbReference type="EC" id="2.7.7.7"/>
    </reaction>
</comment>
<dbReference type="GO" id="GO:0003677">
    <property type="term" value="F:DNA binding"/>
    <property type="evidence" value="ECO:0007669"/>
    <property type="project" value="InterPro"/>
</dbReference>
<dbReference type="SUPFAM" id="SSF48019">
    <property type="entry name" value="post-AAA+ oligomerization domain-like"/>
    <property type="match status" value="1"/>
</dbReference>
<sequence length="328" mass="38350">MTLYPWQNDLYQQLTTTFLQNHQHHALLFKTEKGLATDCLIRHFAHWLLCQNQQAGEPCYHCKSCLLVEHSNHPDFHILQSVDNKEIGVDQIRELNTKLQQFAQQDGNIVIYIADTDKLNESSGNALLKTLEEPHKNVYFLLQTPLQSSILATIQSRCQQWVVYAPQPEEVLSWLNERYPNKTQDELNTALRLCHHQPISCKKFLENDRLTQRKAFLQTFWRFYKSKNPLLLFSQFDKEKEDVLEQLDWLSSFFSDALKARMNIATHWVNADLQKGIILFAEALHSEKLLNGHKIVQQTQQDLIHINAVNQELILMDCLTKLVLNVFE</sequence>
<evidence type="ECO:0000256" key="2">
    <source>
        <dbReference type="ARBA" id="ARBA00014363"/>
    </source>
</evidence>
<dbReference type="OrthoDB" id="9811073at2"/>
<dbReference type="InterPro" id="IPR008921">
    <property type="entry name" value="DNA_pol3_clamp-load_cplx_C"/>
</dbReference>
<accession>A0A379CC74</accession>
<evidence type="ECO:0000256" key="4">
    <source>
        <dbReference type="ARBA" id="ARBA00022695"/>
    </source>
</evidence>
<evidence type="ECO:0000256" key="5">
    <source>
        <dbReference type="ARBA" id="ARBA00022705"/>
    </source>
</evidence>
<dbReference type="NCBIfam" id="TIGR00678">
    <property type="entry name" value="holB"/>
    <property type="match status" value="1"/>
</dbReference>
<dbReference type="InterPro" id="IPR050238">
    <property type="entry name" value="DNA_Rep/Repair_Clamp_Loader"/>
</dbReference>
<dbReference type="Proteomes" id="UP000255417">
    <property type="component" value="Unassembled WGS sequence"/>
</dbReference>
<keyword evidence="10" id="KW-1185">Reference proteome</keyword>
<evidence type="ECO:0000313" key="10">
    <source>
        <dbReference type="Proteomes" id="UP000255417"/>
    </source>
</evidence>
<proteinExistence type="predicted"/>
<keyword evidence="6" id="KW-0239">DNA-directed DNA polymerase</keyword>
<dbReference type="SUPFAM" id="SSF52540">
    <property type="entry name" value="P-loop containing nucleoside triphosphate hydrolases"/>
    <property type="match status" value="1"/>
</dbReference>